<dbReference type="Gene3D" id="1.20.1740.10">
    <property type="entry name" value="Amino acid/polyamine transporter I"/>
    <property type="match status" value="1"/>
</dbReference>
<dbReference type="EMBL" id="CP119954">
    <property type="protein sequence ID" value="WFC96740.1"/>
    <property type="molecule type" value="Genomic_DNA"/>
</dbReference>
<dbReference type="GO" id="GO:0015171">
    <property type="term" value="F:amino acid transmembrane transporter activity"/>
    <property type="evidence" value="ECO:0007669"/>
    <property type="project" value="TreeGrafter"/>
</dbReference>
<feature type="transmembrane region" description="Helical" evidence="7">
    <location>
        <begin position="83"/>
        <end position="103"/>
    </location>
</feature>
<keyword evidence="2" id="KW-0813">Transport</keyword>
<feature type="transmembrane region" description="Helical" evidence="7">
    <location>
        <begin position="306"/>
        <end position="325"/>
    </location>
</feature>
<dbReference type="Proteomes" id="UP001216638">
    <property type="component" value="Chromosome 4"/>
</dbReference>
<gene>
    <name evidence="9" type="ORF">MBRA1_003402</name>
</gene>
<evidence type="ECO:0000259" key="8">
    <source>
        <dbReference type="Pfam" id="PF00324"/>
    </source>
</evidence>
<feature type="transmembrane region" description="Helical" evidence="7">
    <location>
        <begin position="189"/>
        <end position="209"/>
    </location>
</feature>
<keyword evidence="5 7" id="KW-1133">Transmembrane helix</keyword>
<evidence type="ECO:0000256" key="6">
    <source>
        <dbReference type="ARBA" id="ARBA00023136"/>
    </source>
</evidence>
<dbReference type="PANTHER" id="PTHR43341:SF1">
    <property type="entry name" value="GENERAL AMINO-ACID PERMEASE GAP1"/>
    <property type="match status" value="1"/>
</dbReference>
<name>A0AAF0DUT2_9BASI</name>
<evidence type="ECO:0000256" key="2">
    <source>
        <dbReference type="ARBA" id="ARBA00022448"/>
    </source>
</evidence>
<dbReference type="PANTHER" id="PTHR43341">
    <property type="entry name" value="AMINO ACID PERMEASE"/>
    <property type="match status" value="1"/>
</dbReference>
<dbReference type="PROSITE" id="PS00218">
    <property type="entry name" value="AMINO_ACID_PERMEASE_1"/>
    <property type="match status" value="1"/>
</dbReference>
<feature type="transmembrane region" description="Helical" evidence="7">
    <location>
        <begin position="477"/>
        <end position="499"/>
    </location>
</feature>
<dbReference type="FunFam" id="1.20.1740.10:FF:000017">
    <property type="entry name" value="Amino acid permease"/>
    <property type="match status" value="1"/>
</dbReference>
<evidence type="ECO:0000256" key="7">
    <source>
        <dbReference type="SAM" id="Phobius"/>
    </source>
</evidence>
<keyword evidence="4" id="KW-0029">Amino-acid transport</keyword>
<feature type="domain" description="Amino acid permease/ SLC12A" evidence="8">
    <location>
        <begin position="80"/>
        <end position="546"/>
    </location>
</feature>
<dbReference type="InterPro" id="IPR050524">
    <property type="entry name" value="APC_YAT"/>
</dbReference>
<dbReference type="InterPro" id="IPR004840">
    <property type="entry name" value="Amino_acid_permease_CS"/>
</dbReference>
<protein>
    <recommendedName>
        <fullName evidence="8">Amino acid permease/ SLC12A domain-containing protein</fullName>
    </recommendedName>
</protein>
<evidence type="ECO:0000256" key="4">
    <source>
        <dbReference type="ARBA" id="ARBA00022970"/>
    </source>
</evidence>
<organism evidence="9 10">
    <name type="scientific">Malassezia brasiliensis</name>
    <dbReference type="NCBI Taxonomy" id="1821822"/>
    <lineage>
        <taxon>Eukaryota</taxon>
        <taxon>Fungi</taxon>
        <taxon>Dikarya</taxon>
        <taxon>Basidiomycota</taxon>
        <taxon>Ustilaginomycotina</taxon>
        <taxon>Malasseziomycetes</taxon>
        <taxon>Malasseziales</taxon>
        <taxon>Malasseziaceae</taxon>
        <taxon>Malassezia</taxon>
    </lineage>
</organism>
<keyword evidence="10" id="KW-1185">Reference proteome</keyword>
<accession>A0AAF0DUT2</accession>
<evidence type="ECO:0000256" key="3">
    <source>
        <dbReference type="ARBA" id="ARBA00022692"/>
    </source>
</evidence>
<evidence type="ECO:0000256" key="5">
    <source>
        <dbReference type="ARBA" id="ARBA00022989"/>
    </source>
</evidence>
<keyword evidence="3 7" id="KW-0812">Transmembrane</keyword>
<feature type="transmembrane region" description="Helical" evidence="7">
    <location>
        <begin position="221"/>
        <end position="244"/>
    </location>
</feature>
<reference evidence="9" key="1">
    <citation type="submission" date="2023-03" db="EMBL/GenBank/DDBJ databases">
        <title>Mating type loci evolution in Malassezia.</title>
        <authorList>
            <person name="Coelho M.A."/>
        </authorList>
    </citation>
    <scope>NUCLEOTIDE SEQUENCE</scope>
    <source>
        <strain evidence="9">CBS 14135</strain>
    </source>
</reference>
<sequence length="586" mass="63443">MKFLQNWIDGFKPGVEGFGKDPSYAVEPDVHEPAVTSEKVDEALGKDEFSNATVAVKTADGGVAFVPEKTGLKRSLGGRHIQFIALGGSIGTGLFIGSGSNLATGGPGSVMLGYIIVSVMIITTVFALGELAAVLPVTGAFSTYSTRFIDPSWGFAMGYNYWLQWLVSLPLELTAATIIIQYWDTDVVVPQGVWIAIGLLIMIFINLCGVRGYGEFEFIAAFLKVVGCIGFIICAIVIDCGGTPSGYYMGAQGWHQEGGAFQNGFKGFCSVFITAAFAFSGTELVGLAAAETANPRRQLPKACKQVVFRVLIFYILSLFMITLIVSPNAPELTSGSSSNDPHASPFVLAIKMGAINYLDKIFNAVILISSLSVGNAAIYGASRTLLSLAEQGLAPKLFRYIDREGRPLPAVIVSLLFGLLGFLIYSSDPMTVFNWLLAISGLSAIFTWASVCMVHIRFRHAWIDQGNPLELLPWASPLGVIGSYVGLGMNILVIIASFYAGAWPIGEGDMEPSDRADAFFESMLSLPVVIIFFLGHKLVTRSRFVRLSEIDIHTGRRDPVPLEVLEQERAEDRAKPLYLKIVDFFI</sequence>
<feature type="transmembrane region" description="Helical" evidence="7">
    <location>
        <begin position="432"/>
        <end position="456"/>
    </location>
</feature>
<dbReference type="PIRSF" id="PIRSF006060">
    <property type="entry name" value="AA_transporter"/>
    <property type="match status" value="1"/>
</dbReference>
<keyword evidence="6 7" id="KW-0472">Membrane</keyword>
<feature type="transmembrane region" description="Helical" evidence="7">
    <location>
        <begin position="115"/>
        <end position="141"/>
    </location>
</feature>
<evidence type="ECO:0000313" key="9">
    <source>
        <dbReference type="EMBL" id="WFC96740.1"/>
    </source>
</evidence>
<feature type="transmembrane region" description="Helical" evidence="7">
    <location>
        <begin position="407"/>
        <end position="426"/>
    </location>
</feature>
<dbReference type="InterPro" id="IPR004841">
    <property type="entry name" value="AA-permease/SLC12A_dom"/>
</dbReference>
<dbReference type="GO" id="GO:0016020">
    <property type="term" value="C:membrane"/>
    <property type="evidence" value="ECO:0007669"/>
    <property type="project" value="UniProtKB-SubCell"/>
</dbReference>
<feature type="transmembrane region" description="Helical" evidence="7">
    <location>
        <begin position="519"/>
        <end position="539"/>
    </location>
</feature>
<evidence type="ECO:0000256" key="1">
    <source>
        <dbReference type="ARBA" id="ARBA00004141"/>
    </source>
</evidence>
<feature type="transmembrane region" description="Helical" evidence="7">
    <location>
        <begin position="361"/>
        <end position="386"/>
    </location>
</feature>
<feature type="transmembrane region" description="Helical" evidence="7">
    <location>
        <begin position="264"/>
        <end position="285"/>
    </location>
</feature>
<evidence type="ECO:0000313" key="10">
    <source>
        <dbReference type="Proteomes" id="UP001216638"/>
    </source>
</evidence>
<dbReference type="Pfam" id="PF00324">
    <property type="entry name" value="AA_permease"/>
    <property type="match status" value="1"/>
</dbReference>
<proteinExistence type="predicted"/>
<comment type="subcellular location">
    <subcellularLocation>
        <location evidence="1">Membrane</location>
        <topology evidence="1">Multi-pass membrane protein</topology>
    </subcellularLocation>
</comment>
<feature type="transmembrane region" description="Helical" evidence="7">
    <location>
        <begin position="162"/>
        <end position="183"/>
    </location>
</feature>
<dbReference type="AlphaFoldDB" id="A0AAF0DUT2"/>